<dbReference type="Pfam" id="PF12146">
    <property type="entry name" value="Hydrolase_4"/>
    <property type="match status" value="1"/>
</dbReference>
<dbReference type="Proteomes" id="UP000006727">
    <property type="component" value="Chromosome 12"/>
</dbReference>
<dbReference type="OrthoDB" id="10249433at2759"/>
<dbReference type="SUPFAM" id="SSF53474">
    <property type="entry name" value="alpha/beta-Hydrolases"/>
    <property type="match status" value="1"/>
</dbReference>
<dbReference type="Gene3D" id="3.40.50.1820">
    <property type="entry name" value="alpha/beta hydrolase"/>
    <property type="match status" value="1"/>
</dbReference>
<reference evidence="3 5" key="1">
    <citation type="journal article" date="2008" name="Science">
        <title>The Physcomitrella genome reveals evolutionary insights into the conquest of land by plants.</title>
        <authorList>
            <person name="Rensing S."/>
            <person name="Lang D."/>
            <person name="Zimmer A."/>
            <person name="Terry A."/>
            <person name="Salamov A."/>
            <person name="Shapiro H."/>
            <person name="Nishiyama T."/>
            <person name="Perroud P.-F."/>
            <person name="Lindquist E."/>
            <person name="Kamisugi Y."/>
            <person name="Tanahashi T."/>
            <person name="Sakakibara K."/>
            <person name="Fujita T."/>
            <person name="Oishi K."/>
            <person name="Shin-I T."/>
            <person name="Kuroki Y."/>
            <person name="Toyoda A."/>
            <person name="Suzuki Y."/>
            <person name="Hashimoto A."/>
            <person name="Yamaguchi K."/>
            <person name="Sugano A."/>
            <person name="Kohara Y."/>
            <person name="Fujiyama A."/>
            <person name="Anterola A."/>
            <person name="Aoki S."/>
            <person name="Ashton N."/>
            <person name="Barbazuk W.B."/>
            <person name="Barker E."/>
            <person name="Bennetzen J."/>
            <person name="Bezanilla M."/>
            <person name="Blankenship R."/>
            <person name="Cho S.H."/>
            <person name="Dutcher S."/>
            <person name="Estelle M."/>
            <person name="Fawcett J.A."/>
            <person name="Gundlach H."/>
            <person name="Hanada K."/>
            <person name="Heyl A."/>
            <person name="Hicks K.A."/>
            <person name="Hugh J."/>
            <person name="Lohr M."/>
            <person name="Mayer K."/>
            <person name="Melkozernov A."/>
            <person name="Murata T."/>
            <person name="Nelson D."/>
            <person name="Pils B."/>
            <person name="Prigge M."/>
            <person name="Reiss B."/>
            <person name="Renner T."/>
            <person name="Rombauts S."/>
            <person name="Rushton P."/>
            <person name="Sanderfoot A."/>
            <person name="Schween G."/>
            <person name="Shiu S.-H."/>
            <person name="Stueber K."/>
            <person name="Theodoulou F.L."/>
            <person name="Tu H."/>
            <person name="Van de Peer Y."/>
            <person name="Verrier P.J."/>
            <person name="Waters E."/>
            <person name="Wood A."/>
            <person name="Yang L."/>
            <person name="Cove D."/>
            <person name="Cuming A."/>
            <person name="Hasebe M."/>
            <person name="Lucas S."/>
            <person name="Mishler D.B."/>
            <person name="Reski R."/>
            <person name="Grigoriev I."/>
            <person name="Quatrano R.S."/>
            <person name="Boore J.L."/>
        </authorList>
    </citation>
    <scope>NUCLEOTIDE SEQUENCE [LARGE SCALE GENOMIC DNA]</scope>
    <source>
        <strain evidence="4 5">cv. Gransden 2004</strain>
    </source>
</reference>
<reference evidence="4" key="3">
    <citation type="submission" date="2020-12" db="UniProtKB">
        <authorList>
            <consortium name="EnsemblPlants"/>
        </authorList>
    </citation>
    <scope>IDENTIFICATION</scope>
</reference>
<evidence type="ECO:0000313" key="3">
    <source>
        <dbReference type="EMBL" id="PNR44262.1"/>
    </source>
</evidence>
<dbReference type="InterPro" id="IPR029058">
    <property type="entry name" value="AB_hydrolase_fold"/>
</dbReference>
<dbReference type="AlphaFoldDB" id="A0A2K1JRV5"/>
<dbReference type="GeneID" id="112289878"/>
<organism evidence="3">
    <name type="scientific">Physcomitrium patens</name>
    <name type="common">Spreading-leaved earth moss</name>
    <name type="synonym">Physcomitrella patens</name>
    <dbReference type="NCBI Taxonomy" id="3218"/>
    <lineage>
        <taxon>Eukaryota</taxon>
        <taxon>Viridiplantae</taxon>
        <taxon>Streptophyta</taxon>
        <taxon>Embryophyta</taxon>
        <taxon>Bryophyta</taxon>
        <taxon>Bryophytina</taxon>
        <taxon>Bryopsida</taxon>
        <taxon>Funariidae</taxon>
        <taxon>Funariales</taxon>
        <taxon>Funariaceae</taxon>
        <taxon>Physcomitrium</taxon>
    </lineage>
</organism>
<dbReference type="InterPro" id="IPR052920">
    <property type="entry name" value="DNA-binding_regulatory"/>
</dbReference>
<feature type="region of interest" description="Disordered" evidence="1">
    <location>
        <begin position="327"/>
        <end position="371"/>
    </location>
</feature>
<dbReference type="InterPro" id="IPR022742">
    <property type="entry name" value="Hydrolase_4"/>
</dbReference>
<evidence type="ECO:0000259" key="2">
    <source>
        <dbReference type="Pfam" id="PF12146"/>
    </source>
</evidence>
<dbReference type="PANTHER" id="PTHR43358">
    <property type="entry name" value="ALPHA/BETA-HYDROLASE"/>
    <property type="match status" value="1"/>
</dbReference>
<dbReference type="STRING" id="3218.A0A2K1JRV5"/>
<feature type="region of interest" description="Disordered" evidence="1">
    <location>
        <begin position="394"/>
        <end position="421"/>
    </location>
</feature>
<sequence>MIFLKRMMEQLVNFVIRPPRASYSPSLDLLEQEFLLKGRKYSRKDLQVLNNRGHVLQCSHYTPQSPPDDEPLPCVIYCHGNSGCRADANEAAIILLPCNITVFTLDFSGSGLSDGNYVSLGWNETDDLKAVVNHLRTDEKVSRIGLWGRSMGAVTCLMYGAQDPSIAGMVLDSPFANLNNLMMELVDVYKIRLPKFTVKVAVQYMRKAIQKKARFDIMDLDTVQVAKKSFIPALFGHATDDAFIHPRHSEIIFKAYSGDKNIIKFDGDHNSPRPQFYYDSITIFFYNVLRPPDAPIVVPEVLPEPHFYDDALDLDDVDEDTLYEMLGAVRPPSSTNTGSSPAGGTSSDGPGSESTEEALSQTRSRWQMSRTVVPVDLTGKEADLSDLKDFDSDGFEGTSSCTEASENGVHTHPAKVASSNDDDKCWTPNLYSDDGHVSPSGEKVWGPLLGGAGHASPSYDQSFANAPANFDDEERMVMEAIAASLHDVDLKEAEEKNRNEASRSVVIASTNSSRLDAFRQRLRSSVFRGGRRNGSK</sequence>
<dbReference type="Gramene" id="Pp3c12_23220V3.5">
    <property type="protein sequence ID" value="Pp3c12_23220V3.5"/>
    <property type="gene ID" value="Pp3c12_23220"/>
</dbReference>
<dbReference type="Gramene" id="Pp3c12_23220V3.1">
    <property type="protein sequence ID" value="Pp3c12_23220V3.1"/>
    <property type="gene ID" value="Pp3c12_23220"/>
</dbReference>
<dbReference type="RefSeq" id="XP_024391339.1">
    <property type="nucleotide sequence ID" value="XM_024535571.2"/>
</dbReference>
<gene>
    <name evidence="4" type="primary">LOC112289878</name>
    <name evidence="3" type="ORF">PHYPA_016646</name>
</gene>
<accession>A0A2K1JRV5</accession>
<dbReference type="EnsemblPlants" id="Pp3c12_23220V3.5">
    <property type="protein sequence ID" value="Pp3c12_23220V3.5"/>
    <property type="gene ID" value="Pp3c12_23220"/>
</dbReference>
<reference evidence="3 5" key="2">
    <citation type="journal article" date="2018" name="Plant J.">
        <title>The Physcomitrella patens chromosome-scale assembly reveals moss genome structure and evolution.</title>
        <authorList>
            <person name="Lang D."/>
            <person name="Ullrich K.K."/>
            <person name="Murat F."/>
            <person name="Fuchs J."/>
            <person name="Jenkins J."/>
            <person name="Haas F.B."/>
            <person name="Piednoel M."/>
            <person name="Gundlach H."/>
            <person name="Van Bel M."/>
            <person name="Meyberg R."/>
            <person name="Vives C."/>
            <person name="Morata J."/>
            <person name="Symeonidi A."/>
            <person name="Hiss M."/>
            <person name="Muchero W."/>
            <person name="Kamisugi Y."/>
            <person name="Saleh O."/>
            <person name="Blanc G."/>
            <person name="Decker E.L."/>
            <person name="van Gessel N."/>
            <person name="Grimwood J."/>
            <person name="Hayes R.D."/>
            <person name="Graham S.W."/>
            <person name="Gunter L.E."/>
            <person name="McDaniel S.F."/>
            <person name="Hoernstein S.N.W."/>
            <person name="Larsson A."/>
            <person name="Li F.W."/>
            <person name="Perroud P.F."/>
            <person name="Phillips J."/>
            <person name="Ranjan P."/>
            <person name="Rokshar D.S."/>
            <person name="Rothfels C.J."/>
            <person name="Schneider L."/>
            <person name="Shu S."/>
            <person name="Stevenson D.W."/>
            <person name="Thummler F."/>
            <person name="Tillich M."/>
            <person name="Villarreal Aguilar J.C."/>
            <person name="Widiez T."/>
            <person name="Wong G.K."/>
            <person name="Wymore A."/>
            <person name="Zhang Y."/>
            <person name="Zimmer A.D."/>
            <person name="Quatrano R.S."/>
            <person name="Mayer K.F.X."/>
            <person name="Goodstein D."/>
            <person name="Casacuberta J.M."/>
            <person name="Vandepoele K."/>
            <person name="Reski R."/>
            <person name="Cuming A.C."/>
            <person name="Tuskan G.A."/>
            <person name="Maumus F."/>
            <person name="Salse J."/>
            <person name="Schmutz J."/>
            <person name="Rensing S.A."/>
        </authorList>
    </citation>
    <scope>NUCLEOTIDE SEQUENCE [LARGE SCALE GENOMIC DNA]</scope>
    <source>
        <strain evidence="4 5">cv. Gransden 2004</strain>
    </source>
</reference>
<dbReference type="PANTHER" id="PTHR43358:SF4">
    <property type="entry name" value="ALPHA_BETA HYDROLASE FOLD-1 DOMAIN-CONTAINING PROTEIN"/>
    <property type="match status" value="1"/>
</dbReference>
<keyword evidence="5" id="KW-1185">Reference proteome</keyword>
<dbReference type="EnsemblPlants" id="Pp3c12_23220V3.1">
    <property type="protein sequence ID" value="Pp3c12_23220V3.1"/>
    <property type="gene ID" value="Pp3c12_23220"/>
</dbReference>
<proteinExistence type="predicted"/>
<dbReference type="EnsemblPlants" id="Pp3c12_23220V3.3">
    <property type="protein sequence ID" value="Pp3c12_23220V3.3"/>
    <property type="gene ID" value="Pp3c12_23220"/>
</dbReference>
<protein>
    <recommendedName>
        <fullName evidence="2">Serine aminopeptidase S33 domain-containing protein</fullName>
    </recommendedName>
</protein>
<evidence type="ECO:0000313" key="5">
    <source>
        <dbReference type="Proteomes" id="UP000006727"/>
    </source>
</evidence>
<feature type="domain" description="Serine aminopeptidase S33" evidence="2">
    <location>
        <begin position="71"/>
        <end position="198"/>
    </location>
</feature>
<dbReference type="Gramene" id="Pp3c12_23220V3.3">
    <property type="protein sequence ID" value="Pp3c12_23220V3.3"/>
    <property type="gene ID" value="Pp3c12_23220"/>
</dbReference>
<evidence type="ECO:0000256" key="1">
    <source>
        <dbReference type="SAM" id="MobiDB-lite"/>
    </source>
</evidence>
<dbReference type="EMBL" id="ABEU02000012">
    <property type="protein sequence ID" value="PNR44262.1"/>
    <property type="molecule type" value="Genomic_DNA"/>
</dbReference>
<dbReference type="RefSeq" id="XP_024391338.1">
    <property type="nucleotide sequence ID" value="XM_024535570.2"/>
</dbReference>
<dbReference type="PaxDb" id="3218-PP1S118_125V6.1"/>
<feature type="compositionally biased region" description="Polar residues" evidence="1">
    <location>
        <begin position="332"/>
        <end position="370"/>
    </location>
</feature>
<evidence type="ECO:0000313" key="4">
    <source>
        <dbReference type="EnsemblPlants" id="Pp3c12_23220V3.1"/>
    </source>
</evidence>
<name>A0A2K1JRV5_PHYPA</name>